<dbReference type="InterPro" id="IPR039537">
    <property type="entry name" value="Retrotran_Ty1/copia-like"/>
</dbReference>
<name>A0AAW2KG33_9LAMI</name>
<sequence>MREKSEVFKIFKKFLNLLENQSGRSIKIFRSDEEKNITTLNSTSSVKKRESNIKQLSAIILTKWSLRKKEQNSYGDSKIDVAGEALAKSFLGRSSVDCSYLLNMCPTKAVQNMMPIEAWNGKKPSKHFRVFGSIYYVHIPT</sequence>
<proteinExistence type="predicted"/>
<dbReference type="AlphaFoldDB" id="A0AAW2KG33"/>
<reference evidence="1" key="2">
    <citation type="journal article" date="2024" name="Plant">
        <title>Genomic evolution and insights into agronomic trait innovations of Sesamum species.</title>
        <authorList>
            <person name="Miao H."/>
            <person name="Wang L."/>
            <person name="Qu L."/>
            <person name="Liu H."/>
            <person name="Sun Y."/>
            <person name="Le M."/>
            <person name="Wang Q."/>
            <person name="Wei S."/>
            <person name="Zheng Y."/>
            <person name="Lin W."/>
            <person name="Duan Y."/>
            <person name="Cao H."/>
            <person name="Xiong S."/>
            <person name="Wang X."/>
            <person name="Wei L."/>
            <person name="Li C."/>
            <person name="Ma Q."/>
            <person name="Ju M."/>
            <person name="Zhao R."/>
            <person name="Li G."/>
            <person name="Mu C."/>
            <person name="Tian Q."/>
            <person name="Mei H."/>
            <person name="Zhang T."/>
            <person name="Gao T."/>
            <person name="Zhang H."/>
        </authorList>
    </citation>
    <scope>NUCLEOTIDE SEQUENCE</scope>
    <source>
        <strain evidence="1">G01</strain>
    </source>
</reference>
<evidence type="ECO:0000313" key="1">
    <source>
        <dbReference type="EMBL" id="KAL0304810.1"/>
    </source>
</evidence>
<accession>A0AAW2KG33</accession>
<comment type="caution">
    <text evidence="1">The sequence shown here is derived from an EMBL/GenBank/DDBJ whole genome shotgun (WGS) entry which is preliminary data.</text>
</comment>
<organism evidence="1">
    <name type="scientific">Sesamum angustifolium</name>
    <dbReference type="NCBI Taxonomy" id="2727405"/>
    <lineage>
        <taxon>Eukaryota</taxon>
        <taxon>Viridiplantae</taxon>
        <taxon>Streptophyta</taxon>
        <taxon>Embryophyta</taxon>
        <taxon>Tracheophyta</taxon>
        <taxon>Spermatophyta</taxon>
        <taxon>Magnoliopsida</taxon>
        <taxon>eudicotyledons</taxon>
        <taxon>Gunneridae</taxon>
        <taxon>Pentapetalae</taxon>
        <taxon>asterids</taxon>
        <taxon>lamiids</taxon>
        <taxon>Lamiales</taxon>
        <taxon>Pedaliaceae</taxon>
        <taxon>Sesamum</taxon>
    </lineage>
</organism>
<dbReference type="EMBL" id="JACGWK010000172">
    <property type="protein sequence ID" value="KAL0304810.1"/>
    <property type="molecule type" value="Genomic_DNA"/>
</dbReference>
<dbReference type="PANTHER" id="PTHR42648">
    <property type="entry name" value="TRANSPOSASE, PUTATIVE-RELATED"/>
    <property type="match status" value="1"/>
</dbReference>
<reference evidence="1" key="1">
    <citation type="submission" date="2020-06" db="EMBL/GenBank/DDBJ databases">
        <authorList>
            <person name="Li T."/>
            <person name="Hu X."/>
            <person name="Zhang T."/>
            <person name="Song X."/>
            <person name="Zhang H."/>
            <person name="Dai N."/>
            <person name="Sheng W."/>
            <person name="Hou X."/>
            <person name="Wei L."/>
        </authorList>
    </citation>
    <scope>NUCLEOTIDE SEQUENCE</scope>
    <source>
        <strain evidence="1">G01</strain>
        <tissue evidence="1">Leaf</tissue>
    </source>
</reference>
<protein>
    <submittedName>
        <fullName evidence="1">Uncharacterized protein</fullName>
    </submittedName>
</protein>
<gene>
    <name evidence="1" type="ORF">Sangu_2495900</name>
</gene>
<dbReference type="PANTHER" id="PTHR42648:SF18">
    <property type="entry name" value="RETROTRANSPOSON, UNCLASSIFIED-LIKE PROTEIN"/>
    <property type="match status" value="1"/>
</dbReference>